<dbReference type="GO" id="GO:0016491">
    <property type="term" value="F:oxidoreductase activity"/>
    <property type="evidence" value="ECO:0007669"/>
    <property type="project" value="InterPro"/>
</dbReference>
<evidence type="ECO:0000256" key="13">
    <source>
        <dbReference type="ARBA" id="ARBA00022989"/>
    </source>
</evidence>
<evidence type="ECO:0000259" key="21">
    <source>
        <dbReference type="PROSITE" id="PS50999"/>
    </source>
</evidence>
<keyword evidence="10" id="KW-0460">Magnesium</keyword>
<evidence type="ECO:0000256" key="18">
    <source>
        <dbReference type="RuleBase" id="RU000457"/>
    </source>
</evidence>
<comment type="cofactor">
    <cofactor evidence="18">
        <name>Cu cation</name>
        <dbReference type="ChEBI" id="CHEBI:23378"/>
    </cofactor>
    <text evidence="18">Binds a copper A center.</text>
</comment>
<feature type="transmembrane region" description="Helical" evidence="19">
    <location>
        <begin position="63"/>
        <end position="87"/>
    </location>
</feature>
<dbReference type="InterPro" id="IPR034210">
    <property type="entry name" value="CcO_II_C"/>
</dbReference>
<sequence length="225" mass="26228">MNSWNKMNCINSASPSMEQLIMFNDYSMMFILMITISVLFILISTLSNKFNNRTTLKNESIELIWTILPMITLIFIALPSLNILYIMEELINPSISLKIIGHQWYWSYEYSDSKKIEFESYMKKKNLKMNEFRLIEVDNYLSAPFLTQIRLIISSMDVIHSWTIPSLGIKTDAIPGRINQAQMIINKPGLFFGQCSEICGLNHSFMPISMESIKLESFIKWMKTF</sequence>
<dbReference type="AlphaFoldDB" id="A0AB38XXV4"/>
<evidence type="ECO:0000256" key="10">
    <source>
        <dbReference type="ARBA" id="ARBA00022842"/>
    </source>
</evidence>
<dbReference type="PROSITE" id="PS50999">
    <property type="entry name" value="COX2_TM"/>
    <property type="match status" value="1"/>
</dbReference>
<dbReference type="InterPro" id="IPR002429">
    <property type="entry name" value="CcO_II-like_C"/>
</dbReference>
<keyword evidence="8 18" id="KW-0479">Metal-binding</keyword>
<dbReference type="PANTHER" id="PTHR22888">
    <property type="entry name" value="CYTOCHROME C OXIDASE, SUBUNIT II"/>
    <property type="match status" value="1"/>
</dbReference>
<keyword evidence="5 18" id="KW-0813">Transport</keyword>
<evidence type="ECO:0000256" key="14">
    <source>
        <dbReference type="ARBA" id="ARBA00023008"/>
    </source>
</evidence>
<dbReference type="GO" id="GO:0005507">
    <property type="term" value="F:copper ion binding"/>
    <property type="evidence" value="ECO:0007669"/>
    <property type="project" value="InterPro"/>
</dbReference>
<keyword evidence="6 18" id="KW-0679">Respiratory chain</keyword>
<comment type="subcellular location">
    <subcellularLocation>
        <location evidence="1 18">Mitochondrion inner membrane</location>
        <topology evidence="1 18">Multi-pass membrane protein</topology>
    </subcellularLocation>
</comment>
<dbReference type="SUPFAM" id="SSF81464">
    <property type="entry name" value="Cytochrome c oxidase subunit II-like, transmembrane region"/>
    <property type="match status" value="1"/>
</dbReference>
<dbReference type="PROSITE" id="PS00078">
    <property type="entry name" value="COX2"/>
    <property type="match status" value="1"/>
</dbReference>
<evidence type="ECO:0000256" key="19">
    <source>
        <dbReference type="SAM" id="Phobius"/>
    </source>
</evidence>
<feature type="domain" description="Cytochrome oxidase subunit II copper A binding" evidence="20">
    <location>
        <begin position="92"/>
        <end position="224"/>
    </location>
</feature>
<evidence type="ECO:0000256" key="16">
    <source>
        <dbReference type="ARBA" id="ARBA00023136"/>
    </source>
</evidence>
<dbReference type="EMBL" id="MW848378">
    <property type="protein sequence ID" value="WFD61080.1"/>
    <property type="molecule type" value="Genomic_DNA"/>
</dbReference>
<comment type="subunit">
    <text evidence="3">Component of the cytochrome c oxidase (complex IV, CIV), a multisubunit enzyme composed of a catalytic core of 3 subunits and several supernumerary subunits. The complex exists as a monomer or a dimer and forms supercomplexes (SCs) in the inner mitochondrial membrane with ubiquinol-cytochrome c oxidoreductase (cytochrome b-c1 complex, complex III, CIII).</text>
</comment>
<dbReference type="PROSITE" id="PS50857">
    <property type="entry name" value="COX2_CUA"/>
    <property type="match status" value="1"/>
</dbReference>
<evidence type="ECO:0000256" key="5">
    <source>
        <dbReference type="ARBA" id="ARBA00022448"/>
    </source>
</evidence>
<evidence type="ECO:0000256" key="17">
    <source>
        <dbReference type="ARBA" id="ARBA00049512"/>
    </source>
</evidence>
<dbReference type="Gene3D" id="2.60.40.420">
    <property type="entry name" value="Cupredoxins - blue copper proteins"/>
    <property type="match status" value="1"/>
</dbReference>
<geneLocation type="mitochondrion" evidence="22"/>
<dbReference type="InterPro" id="IPR001505">
    <property type="entry name" value="Copper_CuA"/>
</dbReference>
<evidence type="ECO:0000256" key="15">
    <source>
        <dbReference type="ARBA" id="ARBA00023128"/>
    </source>
</evidence>
<evidence type="ECO:0000256" key="8">
    <source>
        <dbReference type="ARBA" id="ARBA00022723"/>
    </source>
</evidence>
<dbReference type="InterPro" id="IPR008972">
    <property type="entry name" value="Cupredoxin"/>
</dbReference>
<dbReference type="NCBIfam" id="TIGR02866">
    <property type="entry name" value="CoxB"/>
    <property type="match status" value="1"/>
</dbReference>
<evidence type="ECO:0000256" key="3">
    <source>
        <dbReference type="ARBA" id="ARBA00011164"/>
    </source>
</evidence>
<comment type="similarity">
    <text evidence="2 18">Belongs to the cytochrome c oxidase subunit 2 family.</text>
</comment>
<keyword evidence="13 19" id="KW-1133">Transmembrane helix</keyword>
<proteinExistence type="inferred from homology"/>
<keyword evidence="9 18" id="KW-0999">Mitochondrion inner membrane</keyword>
<dbReference type="PANTHER" id="PTHR22888:SF9">
    <property type="entry name" value="CYTOCHROME C OXIDASE SUBUNIT 2"/>
    <property type="match status" value="1"/>
</dbReference>
<gene>
    <name evidence="22" type="primary">cox2</name>
</gene>
<dbReference type="InterPro" id="IPR036257">
    <property type="entry name" value="Cyt_c_oxidase_su2_TM_sf"/>
</dbReference>
<dbReference type="CDD" id="cd13912">
    <property type="entry name" value="CcO_II_C"/>
    <property type="match status" value="1"/>
</dbReference>
<keyword evidence="11" id="KW-1278">Translocase</keyword>
<dbReference type="SUPFAM" id="SSF49503">
    <property type="entry name" value="Cupredoxins"/>
    <property type="match status" value="1"/>
</dbReference>
<keyword evidence="14 18" id="KW-0186">Copper</keyword>
<accession>A0AB38XXV4</accession>
<dbReference type="GO" id="GO:0004129">
    <property type="term" value="F:cytochrome-c oxidase activity"/>
    <property type="evidence" value="ECO:0007669"/>
    <property type="project" value="UniProtKB-EC"/>
</dbReference>
<evidence type="ECO:0000256" key="11">
    <source>
        <dbReference type="ARBA" id="ARBA00022967"/>
    </source>
</evidence>
<dbReference type="GO" id="GO:0005743">
    <property type="term" value="C:mitochondrial inner membrane"/>
    <property type="evidence" value="ECO:0007669"/>
    <property type="project" value="UniProtKB-SubCell"/>
</dbReference>
<reference evidence="22" key="1">
    <citation type="submission" date="2021-03" db="EMBL/GenBank/DDBJ databases">
        <authorList>
            <person name="Lv S.-S."/>
        </authorList>
    </citation>
    <scope>NUCLEOTIDE SEQUENCE</scope>
</reference>
<keyword evidence="7 18" id="KW-0812">Transmembrane</keyword>
<dbReference type="Pfam" id="PF00116">
    <property type="entry name" value="COX2"/>
    <property type="match status" value="1"/>
</dbReference>
<evidence type="ECO:0000256" key="9">
    <source>
        <dbReference type="ARBA" id="ARBA00022792"/>
    </source>
</evidence>
<protein>
    <recommendedName>
        <fullName evidence="4 18">Cytochrome c oxidase subunit 2</fullName>
    </recommendedName>
</protein>
<evidence type="ECO:0000256" key="7">
    <source>
        <dbReference type="ARBA" id="ARBA00022692"/>
    </source>
</evidence>
<keyword evidence="16 18" id="KW-0472">Membrane</keyword>
<comment type="catalytic activity">
    <reaction evidence="17">
        <text>4 Fe(II)-[cytochrome c] + O2 + 8 H(+)(in) = 4 Fe(III)-[cytochrome c] + 2 H2O + 4 H(+)(out)</text>
        <dbReference type="Rhea" id="RHEA:11436"/>
        <dbReference type="Rhea" id="RHEA-COMP:10350"/>
        <dbReference type="Rhea" id="RHEA-COMP:14399"/>
        <dbReference type="ChEBI" id="CHEBI:15377"/>
        <dbReference type="ChEBI" id="CHEBI:15378"/>
        <dbReference type="ChEBI" id="CHEBI:15379"/>
        <dbReference type="ChEBI" id="CHEBI:29033"/>
        <dbReference type="ChEBI" id="CHEBI:29034"/>
        <dbReference type="EC" id="7.1.1.9"/>
    </reaction>
    <physiologicalReaction direction="left-to-right" evidence="17">
        <dbReference type="Rhea" id="RHEA:11437"/>
    </physiologicalReaction>
</comment>
<dbReference type="PRINTS" id="PR01166">
    <property type="entry name" value="CYCOXIDASEII"/>
</dbReference>
<evidence type="ECO:0000256" key="12">
    <source>
        <dbReference type="ARBA" id="ARBA00022982"/>
    </source>
</evidence>
<evidence type="ECO:0000256" key="2">
    <source>
        <dbReference type="ARBA" id="ARBA00007866"/>
    </source>
</evidence>
<organism evidence="22">
    <name type="scientific">Metanigrus guttatus</name>
    <dbReference type="NCBI Taxonomy" id="3038047"/>
    <lineage>
        <taxon>Eukaryota</taxon>
        <taxon>Metazoa</taxon>
        <taxon>Ecdysozoa</taxon>
        <taxon>Arthropoda</taxon>
        <taxon>Hexapoda</taxon>
        <taxon>Insecta</taxon>
        <taxon>Pterygota</taxon>
        <taxon>Neoptera</taxon>
        <taxon>Paraneoptera</taxon>
        <taxon>Hemiptera</taxon>
        <taxon>Auchenorrhyncha</taxon>
        <taxon>Fulgoroidea</taxon>
        <taxon>Meenoplidae</taxon>
        <taxon>Meenoplinae</taxon>
        <taxon>Metanigrus</taxon>
    </lineage>
</organism>
<name>A0AB38XXV4_9HEMI</name>
<evidence type="ECO:0000256" key="6">
    <source>
        <dbReference type="ARBA" id="ARBA00022660"/>
    </source>
</evidence>
<dbReference type="Pfam" id="PF02790">
    <property type="entry name" value="COX2_TM"/>
    <property type="match status" value="1"/>
</dbReference>
<evidence type="ECO:0000256" key="1">
    <source>
        <dbReference type="ARBA" id="ARBA00004448"/>
    </source>
</evidence>
<dbReference type="InterPro" id="IPR011759">
    <property type="entry name" value="Cyt_c_oxidase_su2_TM_dom"/>
</dbReference>
<dbReference type="FunFam" id="2.60.40.420:FF:000001">
    <property type="entry name" value="Cytochrome c oxidase subunit 2"/>
    <property type="match status" value="1"/>
</dbReference>
<dbReference type="GO" id="GO:0042773">
    <property type="term" value="P:ATP synthesis coupled electron transport"/>
    <property type="evidence" value="ECO:0007669"/>
    <property type="project" value="TreeGrafter"/>
</dbReference>
<dbReference type="InterPro" id="IPR014222">
    <property type="entry name" value="Cyt_c_oxidase_su2"/>
</dbReference>
<comment type="function">
    <text evidence="18">Component of the cytochrome c oxidase, the last enzyme in the mitochondrial electron transport chain which drives oxidative phosphorylation. The respiratory chain contains 3 multisubunit complexes succinate dehydrogenase (complex II, CII), ubiquinol-cytochrome c oxidoreductase (cytochrome b-c1 complex, complex III, CIII) and cytochrome c oxidase (complex IV, CIV), that cooperate to transfer electrons derived from NADH and succinate to molecular oxygen, creating an electrochemical gradient over the inner membrane that drives transmembrane transport and the ATP synthase. Cytochrome c oxidase is the component of the respiratory chain that catalyzes the reduction of oxygen to water. Electrons originating from reduced cytochrome c in the intermembrane space (IMS) are transferred via the dinuclear copper A center (CU(A)) of subunit 2 and heme A of subunit 1 to the active site in subunit 1, a binuclear center (BNC) formed by heme A3 and copper B (CU(B)). The BNC reduces molecular oxygen to 2 water molecules using 4 electrons from cytochrome c in the IMS and 4 protons from the mitochondrial matrix.</text>
</comment>
<evidence type="ECO:0000313" key="22">
    <source>
        <dbReference type="EMBL" id="WFD61080.1"/>
    </source>
</evidence>
<dbReference type="InterPro" id="IPR045187">
    <property type="entry name" value="CcO_II"/>
</dbReference>
<dbReference type="Gene3D" id="1.10.287.90">
    <property type="match status" value="1"/>
</dbReference>
<evidence type="ECO:0000259" key="20">
    <source>
        <dbReference type="PROSITE" id="PS50857"/>
    </source>
</evidence>
<feature type="domain" description="Cytochrome oxidase subunit II transmembrane region profile" evidence="21">
    <location>
        <begin position="1"/>
        <end position="91"/>
    </location>
</feature>
<feature type="transmembrane region" description="Helical" evidence="19">
    <location>
        <begin position="21"/>
        <end position="43"/>
    </location>
</feature>
<evidence type="ECO:0000256" key="4">
    <source>
        <dbReference type="ARBA" id="ARBA00015946"/>
    </source>
</evidence>
<keyword evidence="15 18" id="KW-0496">Mitochondrion</keyword>
<keyword evidence="12 18" id="KW-0249">Electron transport</keyword>